<evidence type="ECO:0000256" key="1">
    <source>
        <dbReference type="ARBA" id="ARBA00004141"/>
    </source>
</evidence>
<feature type="transmembrane region" description="Helical" evidence="6">
    <location>
        <begin position="486"/>
        <end position="507"/>
    </location>
</feature>
<evidence type="ECO:0000313" key="9">
    <source>
        <dbReference type="Proteomes" id="UP000050949"/>
    </source>
</evidence>
<evidence type="ECO:0000256" key="5">
    <source>
        <dbReference type="SAM" id="MobiDB-lite"/>
    </source>
</evidence>
<feature type="transmembrane region" description="Helical" evidence="6">
    <location>
        <begin position="217"/>
        <end position="233"/>
    </location>
</feature>
<evidence type="ECO:0000256" key="4">
    <source>
        <dbReference type="ARBA" id="ARBA00023136"/>
    </source>
</evidence>
<feature type="transmembrane region" description="Helical" evidence="6">
    <location>
        <begin position="395"/>
        <end position="412"/>
    </location>
</feature>
<name>A0A0R1X261_9LACO</name>
<evidence type="ECO:0000256" key="6">
    <source>
        <dbReference type="SAM" id="Phobius"/>
    </source>
</evidence>
<keyword evidence="2 6" id="KW-0812">Transmembrane</keyword>
<dbReference type="AlphaFoldDB" id="A0A0R1X261"/>
<feature type="transmembrane region" description="Helical" evidence="6">
    <location>
        <begin position="139"/>
        <end position="159"/>
    </location>
</feature>
<comment type="caution">
    <text evidence="8">The sequence shown here is derived from an EMBL/GenBank/DDBJ whole genome shotgun (WGS) entry which is preliminary data.</text>
</comment>
<dbReference type="InterPro" id="IPR035952">
    <property type="entry name" value="Rhomboid-like_sf"/>
</dbReference>
<feature type="region of interest" description="Disordered" evidence="5">
    <location>
        <begin position="27"/>
        <end position="48"/>
    </location>
</feature>
<feature type="transmembrane region" description="Helical" evidence="6">
    <location>
        <begin position="519"/>
        <end position="540"/>
    </location>
</feature>
<dbReference type="EMBL" id="AZFW01000145">
    <property type="protein sequence ID" value="KRM24312.1"/>
    <property type="molecule type" value="Genomic_DNA"/>
</dbReference>
<dbReference type="RefSeq" id="WP_027827677.1">
    <property type="nucleotide sequence ID" value="NZ_AUEH01000006.1"/>
</dbReference>
<evidence type="ECO:0000259" key="7">
    <source>
        <dbReference type="Pfam" id="PF01694"/>
    </source>
</evidence>
<feature type="transmembrane region" description="Helical" evidence="6">
    <location>
        <begin position="239"/>
        <end position="258"/>
    </location>
</feature>
<keyword evidence="3 6" id="KW-1133">Transmembrane helix</keyword>
<feature type="transmembrane region" description="Helical" evidence="6">
    <location>
        <begin position="67"/>
        <end position="85"/>
    </location>
</feature>
<sequence>MAFERHLLKVSRATEKDLLAAERKLTGHHRSDGTTTKSVRGTLPGKQTPISTKTKGILTARIWDERMLRIEAVFVGGYFLLMIIWPPAFGFLPLVLVTIGLVWLIAEILSRVLPGTAFGVWCAHSVLQSVQWFKAVPPWATLGYLGLALLAWAALALLTGKTNDFQTTSPYRLGTMVPLVGPLLFPAGRELATVAEFFFGILTLGTYSEHFLGHRRFFLIVGGTYTIIQYISVANHFQYVMLQWMILVLVGISIVGVWQGRSCPAWLQASASVIGYSWVVRSLPLDTDAQIAFVTWLSLAMILAGGIAAFAVMRKQRQLRRVALKKLPSVPWVTIGLDVVLIAFFVIEVIVSGGLDQSNMVNREALASLGLPNEIDSVGSAVRQMLIYSFLQQSIGHLVGNLIGVAIGGLVVEQFFGHGRALFAILLGGFGASLIRSIVTLTCSEGVSLSFSVGIGASGMGYAILGTGLISTVFAKNIATGTKAIFYFLVFRNIPYAISAVITGGLINPTADVGDDVHVYGLLIGLVVGVFFLLWHRFVVRRPLPGLNTD</sequence>
<dbReference type="OrthoDB" id="10000347at2"/>
<feature type="transmembrane region" description="Helical" evidence="6">
    <location>
        <begin position="421"/>
        <end position="439"/>
    </location>
</feature>
<accession>A0A0R1X261</accession>
<dbReference type="InterPro" id="IPR022764">
    <property type="entry name" value="Peptidase_S54_rhomboid_dom"/>
</dbReference>
<organism evidence="8 9">
    <name type="scientific">Schleiferilactobacillus harbinensis DSM 16991</name>
    <dbReference type="NCBI Taxonomy" id="1122147"/>
    <lineage>
        <taxon>Bacteria</taxon>
        <taxon>Bacillati</taxon>
        <taxon>Bacillota</taxon>
        <taxon>Bacilli</taxon>
        <taxon>Lactobacillales</taxon>
        <taxon>Lactobacillaceae</taxon>
        <taxon>Schleiferilactobacillus</taxon>
    </lineage>
</organism>
<feature type="transmembrane region" description="Helical" evidence="6">
    <location>
        <begin position="289"/>
        <end position="312"/>
    </location>
</feature>
<evidence type="ECO:0000256" key="2">
    <source>
        <dbReference type="ARBA" id="ARBA00022692"/>
    </source>
</evidence>
<feature type="domain" description="Peptidase S54 rhomboid" evidence="7">
    <location>
        <begin position="383"/>
        <end position="533"/>
    </location>
</feature>
<comment type="subcellular location">
    <subcellularLocation>
        <location evidence="1">Membrane</location>
        <topology evidence="1">Multi-pass membrane protein</topology>
    </subcellularLocation>
</comment>
<protein>
    <recommendedName>
        <fullName evidence="7">Peptidase S54 rhomboid domain-containing protein</fullName>
    </recommendedName>
</protein>
<evidence type="ECO:0000256" key="3">
    <source>
        <dbReference type="ARBA" id="ARBA00022989"/>
    </source>
</evidence>
<proteinExistence type="predicted"/>
<dbReference type="Pfam" id="PF01694">
    <property type="entry name" value="Rhomboid"/>
    <property type="match status" value="1"/>
</dbReference>
<dbReference type="eggNOG" id="ENOG5030B10">
    <property type="taxonomic scope" value="Bacteria"/>
</dbReference>
<dbReference type="SUPFAM" id="SSF144091">
    <property type="entry name" value="Rhomboid-like"/>
    <property type="match status" value="1"/>
</dbReference>
<feature type="transmembrane region" description="Helical" evidence="6">
    <location>
        <begin position="265"/>
        <end position="283"/>
    </location>
</feature>
<keyword evidence="4 6" id="KW-0472">Membrane</keyword>
<dbReference type="GO" id="GO:0016020">
    <property type="term" value="C:membrane"/>
    <property type="evidence" value="ECO:0007669"/>
    <property type="project" value="UniProtKB-SubCell"/>
</dbReference>
<feature type="transmembrane region" description="Helical" evidence="6">
    <location>
        <begin position="332"/>
        <end position="355"/>
    </location>
</feature>
<dbReference type="PATRIC" id="fig|1122147.4.peg.1508"/>
<reference evidence="8 9" key="1">
    <citation type="journal article" date="2015" name="Genome Announc.">
        <title>Expanding the biotechnology potential of lactobacilli through comparative genomics of 213 strains and associated genera.</title>
        <authorList>
            <person name="Sun Z."/>
            <person name="Harris H.M."/>
            <person name="McCann A."/>
            <person name="Guo C."/>
            <person name="Argimon S."/>
            <person name="Zhang W."/>
            <person name="Yang X."/>
            <person name="Jeffery I.B."/>
            <person name="Cooney J.C."/>
            <person name="Kagawa T.F."/>
            <person name="Liu W."/>
            <person name="Song Y."/>
            <person name="Salvetti E."/>
            <person name="Wrobel A."/>
            <person name="Rasinkangas P."/>
            <person name="Parkhill J."/>
            <person name="Rea M.C."/>
            <person name="O'Sullivan O."/>
            <person name="Ritari J."/>
            <person name="Douillard F.P."/>
            <person name="Paul Ross R."/>
            <person name="Yang R."/>
            <person name="Briner A.E."/>
            <person name="Felis G.E."/>
            <person name="de Vos W.M."/>
            <person name="Barrangou R."/>
            <person name="Klaenhammer T.R."/>
            <person name="Caufield P.W."/>
            <person name="Cui Y."/>
            <person name="Zhang H."/>
            <person name="O'Toole P.W."/>
        </authorList>
    </citation>
    <scope>NUCLEOTIDE SEQUENCE [LARGE SCALE GENOMIC DNA]</scope>
    <source>
        <strain evidence="8 9">DSM 16991</strain>
    </source>
</reference>
<dbReference type="Proteomes" id="UP000050949">
    <property type="component" value="Unassembled WGS sequence"/>
</dbReference>
<evidence type="ECO:0000313" key="8">
    <source>
        <dbReference type="EMBL" id="KRM24312.1"/>
    </source>
</evidence>
<dbReference type="Gene3D" id="1.20.1540.10">
    <property type="entry name" value="Rhomboid-like"/>
    <property type="match status" value="1"/>
</dbReference>
<feature type="transmembrane region" description="Helical" evidence="6">
    <location>
        <begin position="451"/>
        <end position="474"/>
    </location>
</feature>
<gene>
    <name evidence="8" type="ORF">FC91_GL001454</name>
</gene>
<dbReference type="GO" id="GO:0004252">
    <property type="term" value="F:serine-type endopeptidase activity"/>
    <property type="evidence" value="ECO:0007669"/>
    <property type="project" value="InterPro"/>
</dbReference>